<keyword evidence="2" id="KW-0645">Protease</keyword>
<dbReference type="GO" id="GO:0005634">
    <property type="term" value="C:nucleus"/>
    <property type="evidence" value="ECO:0000318"/>
    <property type="project" value="GO_Central"/>
</dbReference>
<reference evidence="6" key="3">
    <citation type="submission" date="2018-08" db="UniProtKB">
        <authorList>
            <consortium name="EnsemblPlants"/>
        </authorList>
    </citation>
    <scope>IDENTIFICATION</scope>
    <source>
        <strain evidence="6">Yugu1</strain>
    </source>
</reference>
<dbReference type="Gramene" id="KQK93720">
    <property type="protein sequence ID" value="KQK93720"/>
    <property type="gene ID" value="SETIT_027641mg"/>
</dbReference>
<evidence type="ECO:0000256" key="3">
    <source>
        <dbReference type="ARBA" id="ARBA00022801"/>
    </source>
</evidence>
<dbReference type="InterPro" id="IPR038765">
    <property type="entry name" value="Papain-like_cys_pep_sf"/>
</dbReference>
<dbReference type="PROSITE" id="PS50600">
    <property type="entry name" value="ULP_PROTEASE"/>
    <property type="match status" value="1"/>
</dbReference>
<keyword evidence="7" id="KW-1185">Reference proteome</keyword>
<dbReference type="GO" id="GO:0006508">
    <property type="term" value="P:proteolysis"/>
    <property type="evidence" value="ECO:0007669"/>
    <property type="project" value="UniProtKB-KW"/>
</dbReference>
<dbReference type="EnsemblPlants" id="KQK93720">
    <property type="protein sequence ID" value="KQK93720"/>
    <property type="gene ID" value="SETIT_027641mg"/>
</dbReference>
<dbReference type="InterPro" id="IPR003653">
    <property type="entry name" value="Peptidase_C48_C"/>
</dbReference>
<dbReference type="GO" id="GO:0016929">
    <property type="term" value="F:deSUMOylase activity"/>
    <property type="evidence" value="ECO:0000318"/>
    <property type="project" value="GO_Central"/>
</dbReference>
<reference evidence="5" key="2">
    <citation type="submission" date="2015-07" db="EMBL/GenBank/DDBJ databases">
        <authorList>
            <person name="Noorani M."/>
        </authorList>
    </citation>
    <scope>NUCLEOTIDE SEQUENCE</scope>
    <source>
        <strain evidence="5">Yugu1</strain>
    </source>
</reference>
<proteinExistence type="inferred from homology"/>
<dbReference type="EMBL" id="AGNK02004646">
    <property type="status" value="NOT_ANNOTATED_CDS"/>
    <property type="molecule type" value="Genomic_DNA"/>
</dbReference>
<feature type="domain" description="Ubiquitin-like protease family profile" evidence="4">
    <location>
        <begin position="1"/>
        <end position="143"/>
    </location>
</feature>
<evidence type="ECO:0000259" key="4">
    <source>
        <dbReference type="PROSITE" id="PS50600"/>
    </source>
</evidence>
<evidence type="ECO:0000313" key="5">
    <source>
        <dbReference type="EMBL" id="RCV37208.1"/>
    </source>
</evidence>
<name>K3ZM28_SETIT</name>
<dbReference type="AlphaFoldDB" id="K3ZM28"/>
<protein>
    <recommendedName>
        <fullName evidence="4">Ubiquitin-like protease family profile domain-containing protein</fullName>
    </recommendedName>
</protein>
<sequence length="181" mass="21226">MKDDDSFAPECSGYRVLLHPKVSTSKYTSEQILKARDVFESPCLVFLHNIMFFSLQIFLPVCYKYHWTLYVVNYSSEQIDILDSRVSTKRDKTNCHQKINSKIRTGLYDALNTFTNNKMTPFNTWVFHFNGCGFFVMIFLKQYNTTSNVRRSKILWYLLFHELNKSGAEILVDIKMTTPDA</sequence>
<organism evidence="6 7">
    <name type="scientific">Setaria italica</name>
    <name type="common">Foxtail millet</name>
    <name type="synonym">Panicum italicum</name>
    <dbReference type="NCBI Taxonomy" id="4555"/>
    <lineage>
        <taxon>Eukaryota</taxon>
        <taxon>Viridiplantae</taxon>
        <taxon>Streptophyta</taxon>
        <taxon>Embryophyta</taxon>
        <taxon>Tracheophyta</taxon>
        <taxon>Spermatophyta</taxon>
        <taxon>Magnoliopsida</taxon>
        <taxon>Liliopsida</taxon>
        <taxon>Poales</taxon>
        <taxon>Poaceae</taxon>
        <taxon>PACMAD clade</taxon>
        <taxon>Panicoideae</taxon>
        <taxon>Panicodae</taxon>
        <taxon>Paniceae</taxon>
        <taxon>Cenchrinae</taxon>
        <taxon>Setaria</taxon>
    </lineage>
</organism>
<evidence type="ECO:0000256" key="1">
    <source>
        <dbReference type="ARBA" id="ARBA00005234"/>
    </source>
</evidence>
<evidence type="ECO:0000313" key="7">
    <source>
        <dbReference type="Proteomes" id="UP000004995"/>
    </source>
</evidence>
<dbReference type="SUPFAM" id="SSF54001">
    <property type="entry name" value="Cysteine proteinases"/>
    <property type="match status" value="1"/>
</dbReference>
<dbReference type="Pfam" id="PF02902">
    <property type="entry name" value="Peptidase_C48"/>
    <property type="match status" value="1"/>
</dbReference>
<evidence type="ECO:0000256" key="2">
    <source>
        <dbReference type="ARBA" id="ARBA00022670"/>
    </source>
</evidence>
<comment type="similarity">
    <text evidence="1">Belongs to the peptidase C48 family.</text>
</comment>
<dbReference type="GO" id="GO:0016926">
    <property type="term" value="P:protein desumoylation"/>
    <property type="evidence" value="ECO:0000318"/>
    <property type="project" value="GO_Central"/>
</dbReference>
<dbReference type="HOGENOM" id="CLU_1689751_0_0_1"/>
<dbReference type="EMBL" id="CM003535">
    <property type="protein sequence ID" value="RCV37208.1"/>
    <property type="molecule type" value="Genomic_DNA"/>
</dbReference>
<dbReference type="Proteomes" id="UP000004995">
    <property type="component" value="Unassembled WGS sequence"/>
</dbReference>
<accession>K3ZM28</accession>
<evidence type="ECO:0000313" key="6">
    <source>
        <dbReference type="EnsemblPlants" id="KQK93720"/>
    </source>
</evidence>
<reference evidence="5 7" key="1">
    <citation type="journal article" date="2012" name="Nat. Biotechnol.">
        <title>Reference genome sequence of the model plant Setaria.</title>
        <authorList>
            <person name="Bennetzen J.L."/>
            <person name="Schmutz J."/>
            <person name="Wang H."/>
            <person name="Percifield R."/>
            <person name="Hawkins J."/>
            <person name="Pontaroli A.C."/>
            <person name="Estep M."/>
            <person name="Feng L."/>
            <person name="Vaughn J.N."/>
            <person name="Grimwood J."/>
            <person name="Jenkins J."/>
            <person name="Barry K."/>
            <person name="Lindquist E."/>
            <person name="Hellsten U."/>
            <person name="Deshpande S."/>
            <person name="Wang X."/>
            <person name="Wu X."/>
            <person name="Mitros T."/>
            <person name="Triplett J."/>
            <person name="Yang X."/>
            <person name="Ye C.Y."/>
            <person name="Mauro-Herrera M."/>
            <person name="Wang L."/>
            <person name="Li P."/>
            <person name="Sharma M."/>
            <person name="Sharma R."/>
            <person name="Ronald P.C."/>
            <person name="Panaud O."/>
            <person name="Kellogg E.A."/>
            <person name="Brutnell T.P."/>
            <person name="Doust A.N."/>
            <person name="Tuskan G.A."/>
            <person name="Rokhsar D."/>
            <person name="Devos K.M."/>
        </authorList>
    </citation>
    <scope>NUCLEOTIDE SEQUENCE [LARGE SCALE GENOMIC DNA]</scope>
    <source>
        <strain evidence="7">cv. Yugu1</strain>
        <strain evidence="5">Yugu1</strain>
    </source>
</reference>
<keyword evidence="3" id="KW-0378">Hydrolase</keyword>
<dbReference type="Gene3D" id="3.40.395.10">
    <property type="entry name" value="Adenoviral Proteinase, Chain A"/>
    <property type="match status" value="1"/>
</dbReference>
<gene>
    <name evidence="5" type="ORF">SETIT_8G044600v2</name>
</gene>